<sequence length="145" mass="15660">MSWDVLLTSAPAEARSVDDLPEDLGTESIAPLPRLLATLREAFPETDLSDPAWGHLRDEEQGWSMELNIGAEDPVGTVMLHVRGGDAVPAILRMARVLGCRALDCSSGDFLSEDGGGGGWESFREYRDQVLQQTPPERTGPSTAP</sequence>
<dbReference type="RefSeq" id="WP_212640437.1">
    <property type="nucleotide sequence ID" value="NZ_CP074132.1"/>
</dbReference>
<dbReference type="Proteomes" id="UP000678016">
    <property type="component" value="Chromosome"/>
</dbReference>
<protein>
    <submittedName>
        <fullName evidence="2">Uncharacterized protein</fullName>
    </submittedName>
</protein>
<evidence type="ECO:0000313" key="3">
    <source>
        <dbReference type="Proteomes" id="UP000678016"/>
    </source>
</evidence>
<evidence type="ECO:0000256" key="1">
    <source>
        <dbReference type="SAM" id="MobiDB-lite"/>
    </source>
</evidence>
<reference evidence="3" key="1">
    <citation type="submission" date="2021-05" db="EMBL/GenBank/DDBJ databases">
        <title>Direct Submission.</title>
        <authorList>
            <person name="Li K."/>
            <person name="Gao J."/>
        </authorList>
    </citation>
    <scope>NUCLEOTIDE SEQUENCE [LARGE SCALE GENOMIC DNA]</scope>
    <source>
        <strain evidence="3">HDS12</strain>
    </source>
</reference>
<proteinExistence type="predicted"/>
<feature type="region of interest" description="Disordered" evidence="1">
    <location>
        <begin position="114"/>
        <end position="145"/>
    </location>
</feature>
<accession>A0ABX8BZ34</accession>
<keyword evidence="3" id="KW-1185">Reference proteome</keyword>
<evidence type="ECO:0000313" key="2">
    <source>
        <dbReference type="EMBL" id="QUX27371.1"/>
    </source>
</evidence>
<feature type="compositionally biased region" description="Polar residues" evidence="1">
    <location>
        <begin position="130"/>
        <end position="145"/>
    </location>
</feature>
<dbReference type="EMBL" id="CP074132">
    <property type="protein sequence ID" value="QUX27371.1"/>
    <property type="molecule type" value="Genomic_DNA"/>
</dbReference>
<gene>
    <name evidence="2" type="ORF">KGD83_18880</name>
</gene>
<name>A0ABX8BZ34_9ACTN</name>
<organism evidence="2 3">
    <name type="scientific">Nocardiopsis akebiae</name>
    <dbReference type="NCBI Taxonomy" id="2831968"/>
    <lineage>
        <taxon>Bacteria</taxon>
        <taxon>Bacillati</taxon>
        <taxon>Actinomycetota</taxon>
        <taxon>Actinomycetes</taxon>
        <taxon>Streptosporangiales</taxon>
        <taxon>Nocardiopsidaceae</taxon>
        <taxon>Nocardiopsis</taxon>
    </lineage>
</organism>